<dbReference type="NCBIfam" id="TIGR01961">
    <property type="entry name" value="NuoC_fam"/>
    <property type="match status" value="1"/>
</dbReference>
<protein>
    <submittedName>
        <fullName evidence="4">F420H2 dehydrogenase subunit C</fullName>
    </submittedName>
</protein>
<dbReference type="GO" id="GO:0016651">
    <property type="term" value="F:oxidoreductase activity, acting on NAD(P)H"/>
    <property type="evidence" value="ECO:0007669"/>
    <property type="project" value="InterPro"/>
</dbReference>
<accession>A0A1H2XEA7</accession>
<proteinExistence type="inferred from homology"/>
<feature type="domain" description="NADH:ubiquinone oxidoreductase 30kDa subunit" evidence="3">
    <location>
        <begin position="38"/>
        <end position="153"/>
    </location>
</feature>
<dbReference type="PANTHER" id="PTHR10884">
    <property type="entry name" value="NADH DEHYDROGENASE UBIQUINONE IRON-SULFUR PROTEIN 3"/>
    <property type="match status" value="1"/>
</dbReference>
<evidence type="ECO:0000313" key="4">
    <source>
        <dbReference type="EMBL" id="SDW91177.1"/>
    </source>
</evidence>
<reference evidence="4 5" key="1">
    <citation type="submission" date="2016-10" db="EMBL/GenBank/DDBJ databases">
        <authorList>
            <person name="de Groot N.N."/>
        </authorList>
    </citation>
    <scope>NUCLEOTIDE SEQUENCE [LARGE SCALE GENOMIC DNA]</scope>
    <source>
        <strain evidence="4 5">Z-7982</strain>
    </source>
</reference>
<dbReference type="EMBL" id="FNMU01000006">
    <property type="protein sequence ID" value="SDW91177.1"/>
    <property type="molecule type" value="Genomic_DNA"/>
</dbReference>
<dbReference type="PROSITE" id="PS00542">
    <property type="entry name" value="COMPLEX1_30K"/>
    <property type="match status" value="1"/>
</dbReference>
<comment type="similarity">
    <text evidence="1">Belongs to the complex I 30 kDa subunit family.</text>
</comment>
<dbReference type="Gene3D" id="3.30.460.80">
    <property type="entry name" value="NADH:ubiquinone oxidoreductase, 30kDa subunit"/>
    <property type="match status" value="1"/>
</dbReference>
<dbReference type="InterPro" id="IPR001268">
    <property type="entry name" value="NADH_UbQ_OxRdtase_30kDa_su"/>
</dbReference>
<dbReference type="GO" id="GO:0008137">
    <property type="term" value="F:NADH dehydrogenase (ubiquinone) activity"/>
    <property type="evidence" value="ECO:0007669"/>
    <property type="project" value="InterPro"/>
</dbReference>
<evidence type="ECO:0000313" key="5">
    <source>
        <dbReference type="Proteomes" id="UP000198669"/>
    </source>
</evidence>
<gene>
    <name evidence="4" type="ORF">SAMN04515625_1854</name>
</gene>
<dbReference type="Proteomes" id="UP000198669">
    <property type="component" value="Unassembled WGS sequence"/>
</dbReference>
<sequence>MTGDIMDAEKIIDSLTSKFPEAISDTNIESERRISAYADADNIVDVCQYLKDELQFGHLSSETAVDLIQKNEIDVVYHIGSYDHPVVLTLKAKLPRDNPQIESVVPVYWNANWYERETYELFGVQYTNHPDLRNLVLPDELLGEWPLRKDYKGFPQNTAKNLV</sequence>
<evidence type="ECO:0000256" key="1">
    <source>
        <dbReference type="ARBA" id="ARBA00007569"/>
    </source>
</evidence>
<dbReference type="InterPro" id="IPR020396">
    <property type="entry name" value="NADH_UbQ_OxRdtase_CS"/>
</dbReference>
<evidence type="ECO:0000259" key="3">
    <source>
        <dbReference type="Pfam" id="PF00329"/>
    </source>
</evidence>
<dbReference type="PANTHER" id="PTHR10884:SF14">
    <property type="entry name" value="NADH DEHYDROGENASE [UBIQUINONE] IRON-SULFUR PROTEIN 3, MITOCHONDRIAL"/>
    <property type="match status" value="1"/>
</dbReference>
<dbReference type="Pfam" id="PF00329">
    <property type="entry name" value="Complex1_30kDa"/>
    <property type="match status" value="1"/>
</dbReference>
<dbReference type="InterPro" id="IPR010218">
    <property type="entry name" value="NADH_DH_suC"/>
</dbReference>
<evidence type="ECO:0000256" key="2">
    <source>
        <dbReference type="ARBA" id="ARBA00022448"/>
    </source>
</evidence>
<dbReference type="AlphaFoldDB" id="A0A1H2XEA7"/>
<organism evidence="4 5">
    <name type="scientific">Methanohalophilus halophilus</name>
    <dbReference type="NCBI Taxonomy" id="2177"/>
    <lineage>
        <taxon>Archaea</taxon>
        <taxon>Methanobacteriati</taxon>
        <taxon>Methanobacteriota</taxon>
        <taxon>Stenosarchaea group</taxon>
        <taxon>Methanomicrobia</taxon>
        <taxon>Methanosarcinales</taxon>
        <taxon>Methanosarcinaceae</taxon>
        <taxon>Methanohalophilus</taxon>
    </lineage>
</organism>
<dbReference type="NCBIfam" id="NF004735">
    <property type="entry name" value="PRK06074.2-2"/>
    <property type="match status" value="1"/>
</dbReference>
<dbReference type="InterPro" id="IPR053606">
    <property type="entry name" value="Complex_I_30kDa_subunit-like"/>
</dbReference>
<dbReference type="NCBIfam" id="NF040611">
    <property type="entry name" value="F420_dehyd_FpoC"/>
    <property type="match status" value="1"/>
</dbReference>
<dbReference type="InterPro" id="IPR037232">
    <property type="entry name" value="NADH_quin_OxRdtase_su_C/D-like"/>
</dbReference>
<name>A0A1H2XEA7_9EURY</name>
<dbReference type="SUPFAM" id="SSF143243">
    <property type="entry name" value="Nqo5-like"/>
    <property type="match status" value="1"/>
</dbReference>
<keyword evidence="2" id="KW-0813">Transport</keyword>